<proteinExistence type="predicted"/>
<sequence length="134" mass="14829">EQEADQVASQVVQQINSPVPVQSAQGQTVQREEVPEEEEQVQAKSISDTIQREEVPEEEEQVQAKSISNTIQREEVPEEEEQVQAKSISNTIQREELPEEEPLQGKSLKGEIAATPNLETSIQGARGSGQPLDE</sequence>
<gene>
    <name evidence="2" type="ORF">AN481_19845</name>
</gene>
<feature type="non-terminal residue" evidence="2">
    <location>
        <position position="134"/>
    </location>
</feature>
<organism evidence="2 3">
    <name type="scientific">Aphanizomenon flos-aquae LD13</name>
    <dbReference type="NCBI Taxonomy" id="1710894"/>
    <lineage>
        <taxon>Bacteria</taxon>
        <taxon>Bacillati</taxon>
        <taxon>Cyanobacteriota</taxon>
        <taxon>Cyanophyceae</taxon>
        <taxon>Nostocales</taxon>
        <taxon>Aphanizomenonaceae</taxon>
        <taxon>Aphanizomenon</taxon>
    </lineage>
</organism>
<feature type="non-terminal residue" evidence="2">
    <location>
        <position position="1"/>
    </location>
</feature>
<comment type="caution">
    <text evidence="2">The sequence shown here is derived from an EMBL/GenBank/DDBJ whole genome shotgun (WGS) entry which is preliminary data.</text>
</comment>
<dbReference type="AlphaFoldDB" id="A0A1B7VFI4"/>
<evidence type="ECO:0000313" key="3">
    <source>
        <dbReference type="Proteomes" id="UP000092382"/>
    </source>
</evidence>
<dbReference type="Proteomes" id="UP000092382">
    <property type="component" value="Unassembled WGS sequence"/>
</dbReference>
<evidence type="ECO:0000256" key="1">
    <source>
        <dbReference type="SAM" id="MobiDB-lite"/>
    </source>
</evidence>
<feature type="compositionally biased region" description="Polar residues" evidence="1">
    <location>
        <begin position="7"/>
        <end position="28"/>
    </location>
</feature>
<evidence type="ECO:0000313" key="2">
    <source>
        <dbReference type="EMBL" id="OBQ15142.1"/>
    </source>
</evidence>
<reference evidence="2 3" key="1">
    <citation type="submission" date="2015-09" db="EMBL/GenBank/DDBJ databases">
        <title>Whole genome shotgun sequence assembly of Aphanizomenon flos-aquae UKL13.</title>
        <authorList>
            <person name="Driscoll C."/>
        </authorList>
    </citation>
    <scope>NUCLEOTIDE SEQUENCE [LARGE SCALE GENOMIC DNA]</scope>
    <source>
        <strain evidence="2">MDT13</strain>
    </source>
</reference>
<protein>
    <submittedName>
        <fullName evidence="2">Uncharacterized protein</fullName>
    </submittedName>
</protein>
<dbReference type="EMBL" id="LJOY01000233">
    <property type="protein sequence ID" value="OBQ15142.1"/>
    <property type="molecule type" value="Genomic_DNA"/>
</dbReference>
<feature type="region of interest" description="Disordered" evidence="1">
    <location>
        <begin position="1"/>
        <end position="134"/>
    </location>
</feature>
<accession>A0A1B7VFI4</accession>
<name>A0A1B7VFI4_APHFL</name>